<dbReference type="AlphaFoldDB" id="A0AAE0TFZ8"/>
<reference evidence="1" key="1">
    <citation type="journal article" date="2021" name="Genome Biol. Evol.">
        <title>A High-Quality Reference Genome for a Parasitic Bivalve with Doubly Uniparental Inheritance (Bivalvia: Unionida).</title>
        <authorList>
            <person name="Smith C.H."/>
        </authorList>
    </citation>
    <scope>NUCLEOTIDE SEQUENCE</scope>
    <source>
        <strain evidence="1">CHS0354</strain>
    </source>
</reference>
<dbReference type="EMBL" id="JAEAOA010002219">
    <property type="protein sequence ID" value="KAK3609289.1"/>
    <property type="molecule type" value="Genomic_DNA"/>
</dbReference>
<evidence type="ECO:0000313" key="1">
    <source>
        <dbReference type="EMBL" id="KAK3609289.1"/>
    </source>
</evidence>
<name>A0AAE0TFZ8_9BIVA</name>
<proteinExistence type="predicted"/>
<keyword evidence="2" id="KW-1185">Reference proteome</keyword>
<reference evidence="1" key="3">
    <citation type="submission" date="2023-05" db="EMBL/GenBank/DDBJ databases">
        <authorList>
            <person name="Smith C.H."/>
        </authorList>
    </citation>
    <scope>NUCLEOTIDE SEQUENCE</scope>
    <source>
        <strain evidence="1">CHS0354</strain>
        <tissue evidence="1">Mantle</tissue>
    </source>
</reference>
<sequence>MEVDHDGCDDGHRVCEDDDGAKNGAVWTAEVQLNEVLRRECLTLETWSPSPGRAGDEWSLAPHGSLSPPFPLLDICSHCREYVKGRLLALSGVRQRSKLK</sequence>
<gene>
    <name evidence="1" type="ORF">CHS0354_037999</name>
</gene>
<accession>A0AAE0TFZ8</accession>
<protein>
    <submittedName>
        <fullName evidence="1">Uncharacterized protein</fullName>
    </submittedName>
</protein>
<dbReference type="Proteomes" id="UP001195483">
    <property type="component" value="Unassembled WGS sequence"/>
</dbReference>
<comment type="caution">
    <text evidence="1">The sequence shown here is derived from an EMBL/GenBank/DDBJ whole genome shotgun (WGS) entry which is preliminary data.</text>
</comment>
<reference evidence="1" key="2">
    <citation type="journal article" date="2021" name="Genome Biol. Evol.">
        <title>Developing a high-quality reference genome for a parasitic bivalve with doubly uniparental inheritance (Bivalvia: Unionida).</title>
        <authorList>
            <person name="Smith C.H."/>
        </authorList>
    </citation>
    <scope>NUCLEOTIDE SEQUENCE</scope>
    <source>
        <strain evidence="1">CHS0354</strain>
        <tissue evidence="1">Mantle</tissue>
    </source>
</reference>
<organism evidence="1 2">
    <name type="scientific">Potamilus streckersoni</name>
    <dbReference type="NCBI Taxonomy" id="2493646"/>
    <lineage>
        <taxon>Eukaryota</taxon>
        <taxon>Metazoa</taxon>
        <taxon>Spiralia</taxon>
        <taxon>Lophotrochozoa</taxon>
        <taxon>Mollusca</taxon>
        <taxon>Bivalvia</taxon>
        <taxon>Autobranchia</taxon>
        <taxon>Heteroconchia</taxon>
        <taxon>Palaeoheterodonta</taxon>
        <taxon>Unionida</taxon>
        <taxon>Unionoidea</taxon>
        <taxon>Unionidae</taxon>
        <taxon>Ambleminae</taxon>
        <taxon>Lampsilini</taxon>
        <taxon>Potamilus</taxon>
    </lineage>
</organism>
<evidence type="ECO:0000313" key="2">
    <source>
        <dbReference type="Proteomes" id="UP001195483"/>
    </source>
</evidence>